<accession>W1PC53</accession>
<dbReference type="HOGENOM" id="CLU_2389118_0_0_1"/>
<evidence type="ECO:0000313" key="1">
    <source>
        <dbReference type="EMBL" id="ERN05533.1"/>
    </source>
</evidence>
<dbReference type="EMBL" id="KI394011">
    <property type="protein sequence ID" value="ERN05533.1"/>
    <property type="molecule type" value="Genomic_DNA"/>
</dbReference>
<dbReference type="AlphaFoldDB" id="W1PC53"/>
<organism evidence="1 2">
    <name type="scientific">Amborella trichopoda</name>
    <dbReference type="NCBI Taxonomy" id="13333"/>
    <lineage>
        <taxon>Eukaryota</taxon>
        <taxon>Viridiplantae</taxon>
        <taxon>Streptophyta</taxon>
        <taxon>Embryophyta</taxon>
        <taxon>Tracheophyta</taxon>
        <taxon>Spermatophyta</taxon>
        <taxon>Magnoliopsida</taxon>
        <taxon>Amborellales</taxon>
        <taxon>Amborellaceae</taxon>
        <taxon>Amborella</taxon>
    </lineage>
</organism>
<sequence length="94" mass="11107">MRNSSWNIGVARQLPTNGTAIFTMKTVIKASDDPMDMKERRYVAMGVSQFRRSQNWLPMTWTHHMTKDLQRGNIVNLEIWKKEDCQEESPEMYL</sequence>
<keyword evidence="2" id="KW-1185">Reference proteome</keyword>
<proteinExistence type="predicted"/>
<name>W1PC53_AMBTC</name>
<dbReference type="Gramene" id="ERN05533">
    <property type="protein sequence ID" value="ERN05533"/>
    <property type="gene ID" value="AMTR_s00007p00264040"/>
</dbReference>
<gene>
    <name evidence="1" type="ORF">AMTR_s00007p00264040</name>
</gene>
<dbReference type="Proteomes" id="UP000017836">
    <property type="component" value="Unassembled WGS sequence"/>
</dbReference>
<protein>
    <submittedName>
        <fullName evidence="1">Uncharacterized protein</fullName>
    </submittedName>
</protein>
<evidence type="ECO:0000313" key="2">
    <source>
        <dbReference type="Proteomes" id="UP000017836"/>
    </source>
</evidence>
<reference evidence="2" key="1">
    <citation type="journal article" date="2013" name="Science">
        <title>The Amborella genome and the evolution of flowering plants.</title>
        <authorList>
            <consortium name="Amborella Genome Project"/>
        </authorList>
    </citation>
    <scope>NUCLEOTIDE SEQUENCE [LARGE SCALE GENOMIC DNA]</scope>
</reference>